<organism evidence="2 3">
    <name type="scientific">Actinobacillus minor NM305</name>
    <dbReference type="NCBI Taxonomy" id="637911"/>
    <lineage>
        <taxon>Bacteria</taxon>
        <taxon>Pseudomonadati</taxon>
        <taxon>Pseudomonadota</taxon>
        <taxon>Gammaproteobacteria</taxon>
        <taxon>Pasteurellales</taxon>
        <taxon>Pasteurellaceae</taxon>
        <taxon>Actinobacillus</taxon>
    </lineage>
</organism>
<feature type="transmembrane region" description="Helical" evidence="1">
    <location>
        <begin position="72"/>
        <end position="90"/>
    </location>
</feature>
<evidence type="ECO:0000313" key="2">
    <source>
        <dbReference type="EMBL" id="EER46891.1"/>
    </source>
</evidence>
<accession>C5S2C3</accession>
<evidence type="ECO:0000256" key="1">
    <source>
        <dbReference type="SAM" id="Phobius"/>
    </source>
</evidence>
<dbReference type="Proteomes" id="UP000005532">
    <property type="component" value="Unassembled WGS sequence"/>
</dbReference>
<dbReference type="EMBL" id="ACQL01000098">
    <property type="protein sequence ID" value="EER46891.1"/>
    <property type="molecule type" value="Genomic_DNA"/>
</dbReference>
<dbReference type="RefSeq" id="WP_005824262.1">
    <property type="nucleotide sequence ID" value="NZ_ACQL01000098.1"/>
</dbReference>
<gene>
    <name evidence="2" type="ORF">AM305_10111</name>
</gene>
<keyword evidence="1" id="KW-0812">Transmembrane</keyword>
<evidence type="ECO:0000313" key="3">
    <source>
        <dbReference type="Proteomes" id="UP000005532"/>
    </source>
</evidence>
<protein>
    <submittedName>
        <fullName evidence="2">Uncharacterized protein</fullName>
    </submittedName>
</protein>
<dbReference type="AlphaFoldDB" id="C5S2C3"/>
<keyword evidence="1" id="KW-1133">Transmembrane helix</keyword>
<sequence length="113" mass="12926">MNFYILAVIGIFIFLCTMFFLAFSFKKKKNYKLYLFFASCVVGSIASLDFTNTCLMILNITSPIITANTNFFDIYSFFKGIIVTLLMYFASSNIPENNENTKAKDIEEPNDSK</sequence>
<proteinExistence type="predicted"/>
<reference evidence="2 3" key="1">
    <citation type="journal article" date="2010" name="Vet. Microbiol.">
        <title>Production of haemolysins by strains of the Actinobacillus minor/porcitonsillarum complex.</title>
        <authorList>
            <person name="Arya G."/>
            <person name="Niven D.F."/>
        </authorList>
    </citation>
    <scope>NUCLEOTIDE SEQUENCE [LARGE SCALE GENOMIC DNA]</scope>
    <source>
        <strain evidence="2 3">NM305</strain>
    </source>
</reference>
<name>C5S2C3_9PAST</name>
<comment type="caution">
    <text evidence="2">The sequence shown here is derived from an EMBL/GenBank/DDBJ whole genome shotgun (WGS) entry which is preliminary data.</text>
</comment>
<keyword evidence="1" id="KW-0472">Membrane</keyword>
<feature type="transmembrane region" description="Helical" evidence="1">
    <location>
        <begin position="6"/>
        <end position="23"/>
    </location>
</feature>
<feature type="transmembrane region" description="Helical" evidence="1">
    <location>
        <begin position="35"/>
        <end position="60"/>
    </location>
</feature>